<dbReference type="Proteomes" id="UP000054018">
    <property type="component" value="Unassembled WGS sequence"/>
</dbReference>
<reference evidence="1 2" key="1">
    <citation type="submission" date="2014-04" db="EMBL/GenBank/DDBJ databases">
        <authorList>
            <consortium name="DOE Joint Genome Institute"/>
            <person name="Kuo A."/>
            <person name="Kohler A."/>
            <person name="Costa M.D."/>
            <person name="Nagy L.G."/>
            <person name="Floudas D."/>
            <person name="Copeland A."/>
            <person name="Barry K.W."/>
            <person name="Cichocki N."/>
            <person name="Veneault-Fourrey C."/>
            <person name="LaButti K."/>
            <person name="Lindquist E.A."/>
            <person name="Lipzen A."/>
            <person name="Lundell T."/>
            <person name="Morin E."/>
            <person name="Murat C."/>
            <person name="Sun H."/>
            <person name="Tunlid A."/>
            <person name="Henrissat B."/>
            <person name="Grigoriev I.V."/>
            <person name="Hibbett D.S."/>
            <person name="Martin F."/>
            <person name="Nordberg H.P."/>
            <person name="Cantor M.N."/>
            <person name="Hua S.X."/>
        </authorList>
    </citation>
    <scope>NUCLEOTIDE SEQUENCE [LARGE SCALE GENOMIC DNA]</scope>
    <source>
        <strain evidence="1 2">441</strain>
    </source>
</reference>
<proteinExistence type="predicted"/>
<accession>A0A0C9Z7V7</accession>
<name>A0A0C9Z7V7_9AGAM</name>
<keyword evidence="2" id="KW-1185">Reference proteome</keyword>
<protein>
    <submittedName>
        <fullName evidence="1">Uncharacterized protein</fullName>
    </submittedName>
</protein>
<evidence type="ECO:0000313" key="2">
    <source>
        <dbReference type="Proteomes" id="UP000054018"/>
    </source>
</evidence>
<dbReference type="AlphaFoldDB" id="A0A0C9Z7V7"/>
<organism evidence="1 2">
    <name type="scientific">Pisolithus microcarpus 441</name>
    <dbReference type="NCBI Taxonomy" id="765257"/>
    <lineage>
        <taxon>Eukaryota</taxon>
        <taxon>Fungi</taxon>
        <taxon>Dikarya</taxon>
        <taxon>Basidiomycota</taxon>
        <taxon>Agaricomycotina</taxon>
        <taxon>Agaricomycetes</taxon>
        <taxon>Agaricomycetidae</taxon>
        <taxon>Boletales</taxon>
        <taxon>Sclerodermatineae</taxon>
        <taxon>Pisolithaceae</taxon>
        <taxon>Pisolithus</taxon>
    </lineage>
</organism>
<evidence type="ECO:0000313" key="1">
    <source>
        <dbReference type="EMBL" id="KIK25426.1"/>
    </source>
</evidence>
<gene>
    <name evidence="1" type="ORF">PISMIDRAFT_9623</name>
</gene>
<dbReference type="HOGENOM" id="CLU_3107278_0_0_1"/>
<reference evidence="2" key="2">
    <citation type="submission" date="2015-01" db="EMBL/GenBank/DDBJ databases">
        <title>Evolutionary Origins and Diversification of the Mycorrhizal Mutualists.</title>
        <authorList>
            <consortium name="DOE Joint Genome Institute"/>
            <consortium name="Mycorrhizal Genomics Consortium"/>
            <person name="Kohler A."/>
            <person name="Kuo A."/>
            <person name="Nagy L.G."/>
            <person name="Floudas D."/>
            <person name="Copeland A."/>
            <person name="Barry K.W."/>
            <person name="Cichocki N."/>
            <person name="Veneault-Fourrey C."/>
            <person name="LaButti K."/>
            <person name="Lindquist E.A."/>
            <person name="Lipzen A."/>
            <person name="Lundell T."/>
            <person name="Morin E."/>
            <person name="Murat C."/>
            <person name="Riley R."/>
            <person name="Ohm R."/>
            <person name="Sun H."/>
            <person name="Tunlid A."/>
            <person name="Henrissat B."/>
            <person name="Grigoriev I.V."/>
            <person name="Hibbett D.S."/>
            <person name="Martin F."/>
        </authorList>
    </citation>
    <scope>NUCLEOTIDE SEQUENCE [LARGE SCALE GENOMIC DNA]</scope>
    <source>
        <strain evidence="2">441</strain>
    </source>
</reference>
<sequence>MHGDSHANKILDVIDRCGAIPWSAPLSSGLTFQAMDQQQLQGSDEGVLAHN</sequence>
<dbReference type="EMBL" id="KN833708">
    <property type="protein sequence ID" value="KIK25426.1"/>
    <property type="molecule type" value="Genomic_DNA"/>
</dbReference>